<keyword evidence="2 5" id="KW-0238">DNA-binding</keyword>
<dbReference type="Pfam" id="PF00392">
    <property type="entry name" value="GntR"/>
    <property type="match status" value="1"/>
</dbReference>
<evidence type="ECO:0000256" key="3">
    <source>
        <dbReference type="ARBA" id="ARBA00023163"/>
    </source>
</evidence>
<dbReference type="InterPro" id="IPR036390">
    <property type="entry name" value="WH_DNA-bd_sf"/>
</dbReference>
<dbReference type="InterPro" id="IPR036388">
    <property type="entry name" value="WH-like_DNA-bd_sf"/>
</dbReference>
<reference evidence="6" key="1">
    <citation type="submission" date="2016-11" db="EMBL/GenBank/DDBJ databases">
        <authorList>
            <person name="Varghese N."/>
            <person name="Submissions S."/>
        </authorList>
    </citation>
    <scope>NUCLEOTIDE SEQUENCE [LARGE SCALE GENOMIC DNA]</scope>
    <source>
        <strain evidence="6">DSM 28223</strain>
    </source>
</reference>
<dbReference type="Gene3D" id="1.20.120.530">
    <property type="entry name" value="GntR ligand-binding domain-like"/>
    <property type="match status" value="1"/>
</dbReference>
<dbReference type="InterPro" id="IPR000524">
    <property type="entry name" value="Tscrpt_reg_HTH_GntR"/>
</dbReference>
<accession>A0A1M5LBB8</accession>
<evidence type="ECO:0000256" key="2">
    <source>
        <dbReference type="ARBA" id="ARBA00023125"/>
    </source>
</evidence>
<dbReference type="SMART" id="SM00895">
    <property type="entry name" value="FCD"/>
    <property type="match status" value="1"/>
</dbReference>
<dbReference type="SUPFAM" id="SSF46785">
    <property type="entry name" value="Winged helix' DNA-binding domain"/>
    <property type="match status" value="1"/>
</dbReference>
<dbReference type="InterPro" id="IPR008920">
    <property type="entry name" value="TF_FadR/GntR_C"/>
</dbReference>
<dbReference type="OrthoDB" id="7834120at2"/>
<dbReference type="SUPFAM" id="SSF48008">
    <property type="entry name" value="GntR ligand-binding domain-like"/>
    <property type="match status" value="1"/>
</dbReference>
<dbReference type="AlphaFoldDB" id="A0A1M5LBB8"/>
<dbReference type="Proteomes" id="UP000184211">
    <property type="component" value="Unassembled WGS sequence"/>
</dbReference>
<dbReference type="InterPro" id="IPR011711">
    <property type="entry name" value="GntR_C"/>
</dbReference>
<keyword evidence="3" id="KW-0804">Transcription</keyword>
<dbReference type="SMART" id="SM00345">
    <property type="entry name" value="HTH_GNTR"/>
    <property type="match status" value="1"/>
</dbReference>
<sequence>MGKSELQREVAYRKILDRIISGELSVEEPLSERGLSDMLGIGRMPIREAIRDLARDGVLEIVPVRGTFVRAITVAQIHELFDVRQALECLAAQRAAENGPTPELAEFRKALEQSRSPVEGVDIDDTYAVGMEFHVELVRASRNALLIEMYMPLRVRYRTLMRLARFYDQDWVMRGIEDHLTILDAVEAGDGAAAREAMSAHLERSYQSKIRILESMRTPNALSGSGGVLPFPKRG</sequence>
<dbReference type="PANTHER" id="PTHR43537">
    <property type="entry name" value="TRANSCRIPTIONAL REGULATOR, GNTR FAMILY"/>
    <property type="match status" value="1"/>
</dbReference>
<protein>
    <submittedName>
        <fullName evidence="5">DNA-binding transcriptional regulator, GntR family</fullName>
    </submittedName>
</protein>
<dbReference type="STRING" id="870908.SAMN04488044_1214"/>
<evidence type="ECO:0000313" key="5">
    <source>
        <dbReference type="EMBL" id="SHG62308.1"/>
    </source>
</evidence>
<dbReference type="PROSITE" id="PS50949">
    <property type="entry name" value="HTH_GNTR"/>
    <property type="match status" value="1"/>
</dbReference>
<dbReference type="Pfam" id="PF07729">
    <property type="entry name" value="FCD"/>
    <property type="match status" value="1"/>
</dbReference>
<gene>
    <name evidence="5" type="ORF">SAMN04488044_1214</name>
</gene>
<evidence type="ECO:0000313" key="6">
    <source>
        <dbReference type="Proteomes" id="UP000184211"/>
    </source>
</evidence>
<keyword evidence="1" id="KW-0805">Transcription regulation</keyword>
<keyword evidence="6" id="KW-1185">Reference proteome</keyword>
<name>A0A1M5LBB8_9RHOB</name>
<evidence type="ECO:0000259" key="4">
    <source>
        <dbReference type="PROSITE" id="PS50949"/>
    </source>
</evidence>
<dbReference type="CDD" id="cd07377">
    <property type="entry name" value="WHTH_GntR"/>
    <property type="match status" value="1"/>
</dbReference>
<dbReference type="PANTHER" id="PTHR43537:SF44">
    <property type="entry name" value="GNTR FAMILY REGULATORY PROTEIN"/>
    <property type="match status" value="1"/>
</dbReference>
<organism evidence="5 6">
    <name type="scientific">Cognatishimia maritima</name>
    <dbReference type="NCBI Taxonomy" id="870908"/>
    <lineage>
        <taxon>Bacteria</taxon>
        <taxon>Pseudomonadati</taxon>
        <taxon>Pseudomonadota</taxon>
        <taxon>Alphaproteobacteria</taxon>
        <taxon>Rhodobacterales</taxon>
        <taxon>Paracoccaceae</taxon>
        <taxon>Cognatishimia</taxon>
    </lineage>
</organism>
<dbReference type="GO" id="GO:0003677">
    <property type="term" value="F:DNA binding"/>
    <property type="evidence" value="ECO:0007669"/>
    <property type="project" value="UniProtKB-KW"/>
</dbReference>
<dbReference type="RefSeq" id="WP_072791568.1">
    <property type="nucleotide sequence ID" value="NZ_FQWM01000001.1"/>
</dbReference>
<dbReference type="EMBL" id="FQWM01000001">
    <property type="protein sequence ID" value="SHG62308.1"/>
    <property type="molecule type" value="Genomic_DNA"/>
</dbReference>
<dbReference type="GO" id="GO:0003700">
    <property type="term" value="F:DNA-binding transcription factor activity"/>
    <property type="evidence" value="ECO:0007669"/>
    <property type="project" value="InterPro"/>
</dbReference>
<proteinExistence type="predicted"/>
<evidence type="ECO:0000256" key="1">
    <source>
        <dbReference type="ARBA" id="ARBA00023015"/>
    </source>
</evidence>
<dbReference type="Gene3D" id="1.10.10.10">
    <property type="entry name" value="Winged helix-like DNA-binding domain superfamily/Winged helix DNA-binding domain"/>
    <property type="match status" value="1"/>
</dbReference>
<feature type="domain" description="HTH gntR-type" evidence="4">
    <location>
        <begin position="5"/>
        <end position="72"/>
    </location>
</feature>